<comment type="caution">
    <text evidence="3">The sequence shown here is derived from an EMBL/GenBank/DDBJ whole genome shotgun (WGS) entry which is preliminary data.</text>
</comment>
<dbReference type="VEuPathDB" id="FungiDB:AeMF1_002178"/>
<sequence>MDVYFSPSQCSVVVDIMTSRKFADGDFAGPSTFESIHHGSSTSDLSLVDDIDPSIAGGYRVVYDRETPFELRIQDSDNAPQQVGTLEAIKVKILLLGDDNDLRALKIELSTESDLFFYYVHVCDLEGFHLVQEQQKLMVDFADYANVLIRMLNNCIKEPHNHIAVYLMQADGRARLDFIQNMEYKFVELLSVDFSRLPEEIVRQHITYRYNTIKNRVTALQSRLHEVNNLVKVKNPSLLLQLQKGPPPPAVNPREVLATRSHSRFH</sequence>
<dbReference type="CDD" id="cd10142">
    <property type="entry name" value="HD_SAS6_N"/>
    <property type="match status" value="1"/>
</dbReference>
<evidence type="ECO:0000256" key="1">
    <source>
        <dbReference type="SAM" id="MobiDB-lite"/>
    </source>
</evidence>
<dbReference type="Gene3D" id="2.170.210.20">
    <property type="entry name" value="Spindle assembly abnormal protein 6, N-terminal domain"/>
    <property type="match status" value="1"/>
</dbReference>
<dbReference type="InterPro" id="IPR032396">
    <property type="entry name" value="SAS-6_N"/>
</dbReference>
<gene>
    <name evidence="3" type="ORF">Ae201684_018325</name>
</gene>
<feature type="region of interest" description="Disordered" evidence="1">
    <location>
        <begin position="242"/>
        <end position="266"/>
    </location>
</feature>
<protein>
    <recommendedName>
        <fullName evidence="2">Spindle assembly abnormal protein 6 N-terminal domain-containing protein</fullName>
    </recommendedName>
</protein>
<dbReference type="PANTHER" id="PTHR34230:SF2">
    <property type="entry name" value="SPINDLE ASSEMBLY ABNORMAL PROTEIN 6 N-TERMINAL DOMAIN-CONTAINING PROTEIN"/>
    <property type="match status" value="1"/>
</dbReference>
<dbReference type="PANTHER" id="PTHR34230">
    <property type="entry name" value="ASSEMBLY ABNORMAL PROTEIN 6, PUTATIVE-RELATED"/>
    <property type="match status" value="1"/>
</dbReference>
<reference evidence="3 4" key="1">
    <citation type="submission" date="2019-07" db="EMBL/GenBank/DDBJ databases">
        <title>Genomics analysis of Aphanomyces spp. identifies a new class of oomycete effector associated with host adaptation.</title>
        <authorList>
            <person name="Gaulin E."/>
        </authorList>
    </citation>
    <scope>NUCLEOTIDE SEQUENCE [LARGE SCALE GENOMIC DNA]</scope>
    <source>
        <strain evidence="3 4">ATCC 201684</strain>
    </source>
</reference>
<name>A0A6G0W717_9STRA</name>
<dbReference type="Pfam" id="PF16531">
    <property type="entry name" value="SAS-6_N"/>
    <property type="match status" value="1"/>
</dbReference>
<dbReference type="Proteomes" id="UP000481153">
    <property type="component" value="Unassembled WGS sequence"/>
</dbReference>
<organism evidence="3 4">
    <name type="scientific">Aphanomyces euteiches</name>
    <dbReference type="NCBI Taxonomy" id="100861"/>
    <lineage>
        <taxon>Eukaryota</taxon>
        <taxon>Sar</taxon>
        <taxon>Stramenopiles</taxon>
        <taxon>Oomycota</taxon>
        <taxon>Saprolegniomycetes</taxon>
        <taxon>Saprolegniales</taxon>
        <taxon>Verrucalvaceae</taxon>
        <taxon>Aphanomyces</taxon>
    </lineage>
</organism>
<dbReference type="InterPro" id="IPR038558">
    <property type="entry name" value="SAS-6_N_sf"/>
</dbReference>
<evidence type="ECO:0000259" key="2">
    <source>
        <dbReference type="Pfam" id="PF16531"/>
    </source>
</evidence>
<proteinExistence type="predicted"/>
<evidence type="ECO:0000313" key="3">
    <source>
        <dbReference type="EMBL" id="KAF0722592.1"/>
    </source>
</evidence>
<dbReference type="EMBL" id="VJMJ01000330">
    <property type="protein sequence ID" value="KAF0722592.1"/>
    <property type="molecule type" value="Genomic_DNA"/>
</dbReference>
<feature type="domain" description="Spindle assembly abnormal protein 6 N-terminal" evidence="2">
    <location>
        <begin position="61"/>
        <end position="194"/>
    </location>
</feature>
<accession>A0A6G0W717</accession>
<keyword evidence="4" id="KW-1185">Reference proteome</keyword>
<evidence type="ECO:0000313" key="4">
    <source>
        <dbReference type="Proteomes" id="UP000481153"/>
    </source>
</evidence>
<dbReference type="AlphaFoldDB" id="A0A6G0W717"/>